<keyword evidence="3 4" id="KW-0862">Zinc</keyword>
<gene>
    <name evidence="5" type="primary">hypA_1</name>
    <name evidence="4" type="synonym">hypA</name>
    <name evidence="5" type="ORF">ERS852514_00528</name>
</gene>
<sequence>MHELGIVYHIIRDVENVARANGVSRVSSVTLLLGEVSGVVPDLLLDAWRWAADKKPIAQGAELIVEPVEAVTHCEACGRDYATVEHGKTCPHCGSGETYLLQGQEVMIKQIETPDEEPADAAPDGPSDVLDAVDAAHPLHIV</sequence>
<dbReference type="Pfam" id="PF01155">
    <property type="entry name" value="HypA"/>
    <property type="match status" value="1"/>
</dbReference>
<dbReference type="PANTHER" id="PTHR34535">
    <property type="entry name" value="HYDROGENASE MATURATION FACTOR HYPA"/>
    <property type="match status" value="1"/>
</dbReference>
<dbReference type="RefSeq" id="WP_055250791.1">
    <property type="nucleotide sequence ID" value="NZ_CABIXX010000006.1"/>
</dbReference>
<dbReference type="GO" id="GO:0016151">
    <property type="term" value="F:nickel cation binding"/>
    <property type="evidence" value="ECO:0007669"/>
    <property type="project" value="UniProtKB-UniRule"/>
</dbReference>
<reference evidence="5 6" key="1">
    <citation type="submission" date="2015-09" db="EMBL/GenBank/DDBJ databases">
        <authorList>
            <consortium name="Pathogen Informatics"/>
        </authorList>
    </citation>
    <scope>NUCLEOTIDE SEQUENCE [LARGE SCALE GENOMIC DNA]</scope>
    <source>
        <strain evidence="5 6">2789STDY5834902</strain>
    </source>
</reference>
<keyword evidence="1 4" id="KW-0533">Nickel</keyword>
<evidence type="ECO:0000256" key="4">
    <source>
        <dbReference type="HAMAP-Rule" id="MF_00213"/>
    </source>
</evidence>
<dbReference type="HAMAP" id="MF_00213">
    <property type="entry name" value="HypA_HybF"/>
    <property type="match status" value="1"/>
</dbReference>
<evidence type="ECO:0000313" key="5">
    <source>
        <dbReference type="EMBL" id="CUO92631.1"/>
    </source>
</evidence>
<dbReference type="PANTHER" id="PTHR34535:SF3">
    <property type="entry name" value="HYDROGENASE MATURATION FACTOR HYPA"/>
    <property type="match status" value="1"/>
</dbReference>
<evidence type="ECO:0000256" key="2">
    <source>
        <dbReference type="ARBA" id="ARBA00022723"/>
    </source>
</evidence>
<proteinExistence type="inferred from homology"/>
<feature type="binding site" evidence="4">
    <location>
        <position position="90"/>
    </location>
    <ligand>
        <name>Zn(2+)</name>
        <dbReference type="ChEBI" id="CHEBI:29105"/>
    </ligand>
</feature>
<evidence type="ECO:0000256" key="3">
    <source>
        <dbReference type="ARBA" id="ARBA00022833"/>
    </source>
</evidence>
<protein>
    <recommendedName>
        <fullName evidence="4">Hydrogenase maturation factor HypA</fullName>
    </recommendedName>
</protein>
<dbReference type="GO" id="GO:0051604">
    <property type="term" value="P:protein maturation"/>
    <property type="evidence" value="ECO:0007669"/>
    <property type="project" value="InterPro"/>
</dbReference>
<comment type="function">
    <text evidence="4">Involved in the maturation of [NiFe] hydrogenases. Required for nickel insertion into the metal center of the hydrogenase.</text>
</comment>
<accession>A0A174J1U6</accession>
<feature type="binding site" evidence="4">
    <location>
        <position position="74"/>
    </location>
    <ligand>
        <name>Zn(2+)</name>
        <dbReference type="ChEBI" id="CHEBI:29105"/>
    </ligand>
</feature>
<dbReference type="AlphaFoldDB" id="A0A174J1U6"/>
<dbReference type="PIRSF" id="PIRSF004761">
    <property type="entry name" value="Hydrgn_mat_HypA"/>
    <property type="match status" value="1"/>
</dbReference>
<evidence type="ECO:0000313" key="6">
    <source>
        <dbReference type="Proteomes" id="UP000095454"/>
    </source>
</evidence>
<dbReference type="Gene3D" id="3.30.2320.80">
    <property type="match status" value="1"/>
</dbReference>
<name>A0A174J1U6_9ACTN</name>
<dbReference type="EMBL" id="CZAQ01000006">
    <property type="protein sequence ID" value="CUO92631.1"/>
    <property type="molecule type" value="Genomic_DNA"/>
</dbReference>
<dbReference type="InterPro" id="IPR000688">
    <property type="entry name" value="HypA/HybF"/>
</dbReference>
<organism evidence="5 6">
    <name type="scientific">Collinsella aerofaciens</name>
    <dbReference type="NCBI Taxonomy" id="74426"/>
    <lineage>
        <taxon>Bacteria</taxon>
        <taxon>Bacillati</taxon>
        <taxon>Actinomycetota</taxon>
        <taxon>Coriobacteriia</taxon>
        <taxon>Coriobacteriales</taxon>
        <taxon>Coriobacteriaceae</taxon>
        <taxon>Collinsella</taxon>
    </lineage>
</organism>
<feature type="binding site" evidence="4">
    <location>
        <position position="2"/>
    </location>
    <ligand>
        <name>Ni(2+)</name>
        <dbReference type="ChEBI" id="CHEBI:49786"/>
    </ligand>
</feature>
<feature type="binding site" evidence="4">
    <location>
        <position position="93"/>
    </location>
    <ligand>
        <name>Zn(2+)</name>
        <dbReference type="ChEBI" id="CHEBI:29105"/>
    </ligand>
</feature>
<dbReference type="GO" id="GO:0008270">
    <property type="term" value="F:zinc ion binding"/>
    <property type="evidence" value="ECO:0007669"/>
    <property type="project" value="UniProtKB-UniRule"/>
</dbReference>
<dbReference type="Proteomes" id="UP000095454">
    <property type="component" value="Unassembled WGS sequence"/>
</dbReference>
<feature type="binding site" evidence="4">
    <location>
        <position position="77"/>
    </location>
    <ligand>
        <name>Zn(2+)</name>
        <dbReference type="ChEBI" id="CHEBI:29105"/>
    </ligand>
</feature>
<keyword evidence="2 4" id="KW-0479">Metal-binding</keyword>
<comment type="similarity">
    <text evidence="4">Belongs to the HypA/HybF family.</text>
</comment>
<evidence type="ECO:0000256" key="1">
    <source>
        <dbReference type="ARBA" id="ARBA00022596"/>
    </source>
</evidence>